<accession>A0A917W138</accession>
<sequence length="117" mass="12865">MTDWKAYALAKPGARPDEPWEADLVAKVGGKIFVFLGGSGSGEVTSLGVKCGDREAADEWLLRYPEDAVKMAYIGQHGWNTLVVGSRIPEDELRDAIDTSYELIVAKLPKRVRESLD</sequence>
<dbReference type="Proteomes" id="UP000613840">
    <property type="component" value="Unassembled WGS sequence"/>
</dbReference>
<reference evidence="1" key="1">
    <citation type="journal article" date="2014" name="Int. J. Syst. Evol. Microbiol.">
        <title>Complete genome sequence of Corynebacterium casei LMG S-19264T (=DSM 44701T), isolated from a smear-ripened cheese.</title>
        <authorList>
            <consortium name="US DOE Joint Genome Institute (JGI-PGF)"/>
            <person name="Walter F."/>
            <person name="Albersmeier A."/>
            <person name="Kalinowski J."/>
            <person name="Ruckert C."/>
        </authorList>
    </citation>
    <scope>NUCLEOTIDE SEQUENCE</scope>
    <source>
        <strain evidence="1">CGMCC 4.7306</strain>
    </source>
</reference>
<dbReference type="InterPro" id="IPR038056">
    <property type="entry name" value="YjbR-like_sf"/>
</dbReference>
<dbReference type="AlphaFoldDB" id="A0A917W138"/>
<comment type="caution">
    <text evidence="1">The sequence shown here is derived from an EMBL/GenBank/DDBJ whole genome shotgun (WGS) entry which is preliminary data.</text>
</comment>
<evidence type="ECO:0000313" key="2">
    <source>
        <dbReference type="Proteomes" id="UP000613840"/>
    </source>
</evidence>
<dbReference type="PANTHER" id="PTHR35145">
    <property type="entry name" value="CYTOPLASMIC PROTEIN-RELATED"/>
    <property type="match status" value="1"/>
</dbReference>
<reference evidence="1" key="2">
    <citation type="submission" date="2020-09" db="EMBL/GenBank/DDBJ databases">
        <authorList>
            <person name="Sun Q."/>
            <person name="Zhou Y."/>
        </authorList>
    </citation>
    <scope>NUCLEOTIDE SEQUENCE</scope>
    <source>
        <strain evidence="1">CGMCC 4.7306</strain>
    </source>
</reference>
<dbReference type="PANTHER" id="PTHR35145:SF1">
    <property type="entry name" value="CYTOPLASMIC PROTEIN"/>
    <property type="match status" value="1"/>
</dbReference>
<dbReference type="Pfam" id="PF04237">
    <property type="entry name" value="YjbR"/>
    <property type="match status" value="1"/>
</dbReference>
<dbReference type="InterPro" id="IPR007351">
    <property type="entry name" value="YjbR"/>
</dbReference>
<protein>
    <recommendedName>
        <fullName evidence="3">DNA-binding protein (MmcQ/YjbR family)</fullName>
    </recommendedName>
</protein>
<dbReference type="RefSeq" id="WP_188894183.1">
    <property type="nucleotide sequence ID" value="NZ_BMMZ01000002.1"/>
</dbReference>
<evidence type="ECO:0000313" key="1">
    <source>
        <dbReference type="EMBL" id="GGL54625.1"/>
    </source>
</evidence>
<evidence type="ECO:0008006" key="3">
    <source>
        <dbReference type="Google" id="ProtNLM"/>
    </source>
</evidence>
<name>A0A917W138_9ACTN</name>
<dbReference type="EMBL" id="BMMZ01000002">
    <property type="protein sequence ID" value="GGL54625.1"/>
    <property type="molecule type" value="Genomic_DNA"/>
</dbReference>
<organism evidence="1 2">
    <name type="scientific">Microlunatus endophyticus</name>
    <dbReference type="NCBI Taxonomy" id="1716077"/>
    <lineage>
        <taxon>Bacteria</taxon>
        <taxon>Bacillati</taxon>
        <taxon>Actinomycetota</taxon>
        <taxon>Actinomycetes</taxon>
        <taxon>Propionibacteriales</taxon>
        <taxon>Propionibacteriaceae</taxon>
        <taxon>Microlunatus</taxon>
    </lineage>
</organism>
<dbReference type="InterPro" id="IPR058532">
    <property type="entry name" value="YjbR/MT2646/Rv2570-like"/>
</dbReference>
<dbReference type="Gene3D" id="3.90.1150.30">
    <property type="match status" value="1"/>
</dbReference>
<gene>
    <name evidence="1" type="ORF">GCM10011575_11280</name>
</gene>
<keyword evidence="2" id="KW-1185">Reference proteome</keyword>
<proteinExistence type="predicted"/>
<dbReference type="SUPFAM" id="SSF142906">
    <property type="entry name" value="YjbR-like"/>
    <property type="match status" value="1"/>
</dbReference>